<name>A0A8K0Y2B0_9RHOB</name>
<evidence type="ECO:0000313" key="3">
    <source>
        <dbReference type="Proteomes" id="UP000648908"/>
    </source>
</evidence>
<comment type="caution">
    <text evidence="2">The sequence shown here is derived from an EMBL/GenBank/DDBJ whole genome shotgun (WGS) entry which is preliminary data.</text>
</comment>
<sequence length="62" mass="7180">MNYIWFLRMARWVRNPPSPARVKLVLGVIALCLLLVAVEYFIGWPEWLTLEGGGRANRVPRI</sequence>
<dbReference type="AlphaFoldDB" id="A0A8K0Y2B0"/>
<organism evidence="2 3">
    <name type="scientific">Szabonella alba</name>
    <dbReference type="NCBI Taxonomy" id="2804194"/>
    <lineage>
        <taxon>Bacteria</taxon>
        <taxon>Pseudomonadati</taxon>
        <taxon>Pseudomonadota</taxon>
        <taxon>Alphaproteobacteria</taxon>
        <taxon>Rhodobacterales</taxon>
        <taxon>Paracoccaceae</taxon>
        <taxon>Szabonella</taxon>
    </lineage>
</organism>
<gene>
    <name evidence="2" type="ORF">JL811_08230</name>
</gene>
<keyword evidence="3" id="KW-1185">Reference proteome</keyword>
<feature type="transmembrane region" description="Helical" evidence="1">
    <location>
        <begin position="21"/>
        <end position="42"/>
    </location>
</feature>
<reference evidence="2" key="1">
    <citation type="submission" date="2021-01" db="EMBL/GenBank/DDBJ databases">
        <title>Tabrizicola alba sp. nov. a motile alkaliphilic bacterium isolated from a soda lake.</title>
        <authorList>
            <person name="Szuroczki S."/>
            <person name="Abbaszade G."/>
            <person name="Schumann P."/>
            <person name="Toth E."/>
        </authorList>
    </citation>
    <scope>NUCLEOTIDE SEQUENCE</scope>
    <source>
        <strain evidence="2">DMG-N-6</strain>
    </source>
</reference>
<evidence type="ECO:0000313" key="2">
    <source>
        <dbReference type="EMBL" id="MBL4917209.1"/>
    </source>
</evidence>
<evidence type="ECO:0000256" key="1">
    <source>
        <dbReference type="SAM" id="Phobius"/>
    </source>
</evidence>
<dbReference type="EMBL" id="JAESVN010000003">
    <property type="protein sequence ID" value="MBL4917209.1"/>
    <property type="molecule type" value="Genomic_DNA"/>
</dbReference>
<keyword evidence="1" id="KW-0472">Membrane</keyword>
<keyword evidence="1" id="KW-1133">Transmembrane helix</keyword>
<protein>
    <submittedName>
        <fullName evidence="2">Uncharacterized protein</fullName>
    </submittedName>
</protein>
<keyword evidence="1" id="KW-0812">Transmembrane</keyword>
<accession>A0A8K0Y2B0</accession>
<dbReference type="RefSeq" id="WP_202688031.1">
    <property type="nucleotide sequence ID" value="NZ_JAESVN010000003.1"/>
</dbReference>
<dbReference type="Proteomes" id="UP000648908">
    <property type="component" value="Unassembled WGS sequence"/>
</dbReference>
<proteinExistence type="predicted"/>